<feature type="transmembrane region" description="Helical" evidence="15">
    <location>
        <begin position="49"/>
        <end position="66"/>
    </location>
</feature>
<evidence type="ECO:0000256" key="14">
    <source>
        <dbReference type="ARBA" id="ARBA00045720"/>
    </source>
</evidence>
<dbReference type="NCBIfam" id="NF033556">
    <property type="entry name" value="MerTP_fusion"/>
    <property type="match status" value="1"/>
</dbReference>
<evidence type="ECO:0000259" key="16">
    <source>
        <dbReference type="PROSITE" id="PS50846"/>
    </source>
</evidence>
<keyword evidence="11 15" id="KW-1133">Transmembrane helix</keyword>
<dbReference type="Gene3D" id="1.10.287.910">
    <property type="entry name" value="bacterial mercury transporter, merf"/>
    <property type="match status" value="1"/>
</dbReference>
<gene>
    <name evidence="17" type="primary">merTP</name>
    <name evidence="17" type="ORF">ACFS1K_13240</name>
</gene>
<evidence type="ECO:0000256" key="9">
    <source>
        <dbReference type="ARBA" id="ARBA00022723"/>
    </source>
</evidence>
<protein>
    <recommendedName>
        <fullName evidence="3">Mercuric transport protein MerT</fullName>
    </recommendedName>
    <alternativeName>
        <fullName evidence="13">Mercury ion transport protein</fullName>
    </alternativeName>
</protein>
<keyword evidence="7" id="KW-0997">Cell inner membrane</keyword>
<keyword evidence="10" id="KW-0476">Mercury</keyword>
<keyword evidence="6" id="KW-1003">Cell membrane</keyword>
<comment type="subcellular location">
    <subcellularLocation>
        <location evidence="1">Cell inner membrane</location>
        <topology evidence="1">Multi-pass membrane protein</topology>
    </subcellularLocation>
</comment>
<dbReference type="PROSITE" id="PS01047">
    <property type="entry name" value="HMA_1"/>
    <property type="match status" value="1"/>
</dbReference>
<dbReference type="Pfam" id="PF00403">
    <property type="entry name" value="HMA"/>
    <property type="match status" value="1"/>
</dbReference>
<evidence type="ECO:0000256" key="13">
    <source>
        <dbReference type="ARBA" id="ARBA00030934"/>
    </source>
</evidence>
<dbReference type="InterPro" id="IPR017969">
    <property type="entry name" value="Heavy-metal-associated_CS"/>
</dbReference>
<comment type="similarity">
    <text evidence="2">Belongs to the MerT family.</text>
</comment>
<evidence type="ECO:0000256" key="15">
    <source>
        <dbReference type="SAM" id="Phobius"/>
    </source>
</evidence>
<reference evidence="18" key="1">
    <citation type="journal article" date="2019" name="Int. J. Syst. Evol. Microbiol.">
        <title>The Global Catalogue of Microorganisms (GCM) 10K type strain sequencing project: providing services to taxonomists for standard genome sequencing and annotation.</title>
        <authorList>
            <consortium name="The Broad Institute Genomics Platform"/>
            <consortium name="The Broad Institute Genome Sequencing Center for Infectious Disease"/>
            <person name="Wu L."/>
            <person name="Ma J."/>
        </authorList>
    </citation>
    <scope>NUCLEOTIDE SEQUENCE [LARGE SCALE GENOMIC DNA]</scope>
    <source>
        <strain evidence="18">KCTC 52924</strain>
    </source>
</reference>
<feature type="domain" description="HMA" evidence="16">
    <location>
        <begin position="135"/>
        <end position="201"/>
    </location>
</feature>
<evidence type="ECO:0000256" key="8">
    <source>
        <dbReference type="ARBA" id="ARBA00022692"/>
    </source>
</evidence>
<keyword evidence="9" id="KW-0479">Metal-binding</keyword>
<dbReference type="Proteomes" id="UP001597532">
    <property type="component" value="Unassembled WGS sequence"/>
</dbReference>
<keyword evidence="5" id="KW-0475">Mercuric resistance</keyword>
<dbReference type="EMBL" id="JBHUOK010000030">
    <property type="protein sequence ID" value="MFD2790733.1"/>
    <property type="molecule type" value="Genomic_DNA"/>
</dbReference>
<evidence type="ECO:0000256" key="2">
    <source>
        <dbReference type="ARBA" id="ARBA00008224"/>
    </source>
</evidence>
<feature type="transmembrane region" description="Helical" evidence="15">
    <location>
        <begin position="95"/>
        <end position="117"/>
    </location>
</feature>
<dbReference type="Pfam" id="PF02411">
    <property type="entry name" value="MerT"/>
    <property type="match status" value="1"/>
</dbReference>
<evidence type="ECO:0000256" key="6">
    <source>
        <dbReference type="ARBA" id="ARBA00022475"/>
    </source>
</evidence>
<evidence type="ECO:0000256" key="3">
    <source>
        <dbReference type="ARBA" id="ARBA00017053"/>
    </source>
</evidence>
<dbReference type="InterPro" id="IPR036163">
    <property type="entry name" value="HMA_dom_sf"/>
</dbReference>
<evidence type="ECO:0000256" key="10">
    <source>
        <dbReference type="ARBA" id="ARBA00022914"/>
    </source>
</evidence>
<accession>A0ABW5VKH8</accession>
<evidence type="ECO:0000256" key="11">
    <source>
        <dbReference type="ARBA" id="ARBA00022989"/>
    </source>
</evidence>
<evidence type="ECO:0000256" key="1">
    <source>
        <dbReference type="ARBA" id="ARBA00004429"/>
    </source>
</evidence>
<keyword evidence="8 15" id="KW-0812">Transmembrane</keyword>
<dbReference type="SUPFAM" id="SSF55008">
    <property type="entry name" value="HMA, heavy metal-associated domain"/>
    <property type="match status" value="1"/>
</dbReference>
<dbReference type="RefSeq" id="WP_251806567.1">
    <property type="nucleotide sequence ID" value="NZ_CP166679.1"/>
</dbReference>
<dbReference type="Gene3D" id="3.30.70.100">
    <property type="match status" value="1"/>
</dbReference>
<evidence type="ECO:0000256" key="12">
    <source>
        <dbReference type="ARBA" id="ARBA00023136"/>
    </source>
</evidence>
<sequence length="202" mass="22462">METGKTSNRAAYAGIFTAIAASICCITPVLALIAGTSGIASTFSWVEPYRPYLFGLTIVVLVFAWYQKLRPKTQEEIDCACEDDAKPSFWQSKSFLFIITVFAGLMLTFPSYSHIFYFSPDSSKEILYTDQSKVKEIRVTIAGMTCEGCEAHIESEVSKLDGILHVKADYEAANTIVKYDETKVNLEEIETAILSTGYKIIK</sequence>
<keyword evidence="18" id="KW-1185">Reference proteome</keyword>
<evidence type="ECO:0000256" key="7">
    <source>
        <dbReference type="ARBA" id="ARBA00022519"/>
    </source>
</evidence>
<dbReference type="CDD" id="cd00371">
    <property type="entry name" value="HMA"/>
    <property type="match status" value="1"/>
</dbReference>
<keyword evidence="4" id="KW-0813">Transport</keyword>
<comment type="caution">
    <text evidence="17">The sequence shown here is derived from an EMBL/GenBank/DDBJ whole genome shotgun (WGS) entry which is preliminary data.</text>
</comment>
<comment type="function">
    <text evidence="14">Involved in mercury resistance. Probably transfers a mercuric ion from the periplasmic Hg(2+)-binding protein MerP to the cytoplasmic mercuric reductase MerA.</text>
</comment>
<dbReference type="PROSITE" id="PS50846">
    <property type="entry name" value="HMA_2"/>
    <property type="match status" value="1"/>
</dbReference>
<dbReference type="InterPro" id="IPR006121">
    <property type="entry name" value="HMA_dom"/>
</dbReference>
<keyword evidence="12 15" id="KW-0472">Membrane</keyword>
<name>A0ABW5VKH8_9FLAO</name>
<proteinExistence type="inferred from homology"/>
<evidence type="ECO:0000313" key="17">
    <source>
        <dbReference type="EMBL" id="MFD2790733.1"/>
    </source>
</evidence>
<evidence type="ECO:0000313" key="18">
    <source>
        <dbReference type="Proteomes" id="UP001597532"/>
    </source>
</evidence>
<feature type="transmembrane region" description="Helical" evidence="15">
    <location>
        <begin position="12"/>
        <end position="37"/>
    </location>
</feature>
<dbReference type="InterPro" id="IPR003457">
    <property type="entry name" value="Transprt_MerT"/>
</dbReference>
<evidence type="ECO:0000256" key="4">
    <source>
        <dbReference type="ARBA" id="ARBA00022448"/>
    </source>
</evidence>
<organism evidence="17 18">
    <name type="scientific">Arenibacter antarcticus</name>
    <dbReference type="NCBI Taxonomy" id="2040469"/>
    <lineage>
        <taxon>Bacteria</taxon>
        <taxon>Pseudomonadati</taxon>
        <taxon>Bacteroidota</taxon>
        <taxon>Flavobacteriia</taxon>
        <taxon>Flavobacteriales</taxon>
        <taxon>Flavobacteriaceae</taxon>
        <taxon>Arenibacter</taxon>
    </lineage>
</organism>
<evidence type="ECO:0000256" key="5">
    <source>
        <dbReference type="ARBA" id="ARBA00022466"/>
    </source>
</evidence>